<evidence type="ECO:0000313" key="2">
    <source>
        <dbReference type="EMBL" id="GAA5185468.1"/>
    </source>
</evidence>
<dbReference type="PANTHER" id="PTHR38468:SF1">
    <property type="entry name" value="SLL0939 PROTEIN"/>
    <property type="match status" value="1"/>
</dbReference>
<dbReference type="InterPro" id="IPR012427">
    <property type="entry name" value="DUF1622"/>
</dbReference>
<keyword evidence="3" id="KW-1185">Reference proteome</keyword>
<keyword evidence="1" id="KW-1133">Transmembrane helix</keyword>
<comment type="caution">
    <text evidence="2">The sequence shown here is derived from an EMBL/GenBank/DDBJ whole genome shotgun (WGS) entry which is preliminary data.</text>
</comment>
<name>A0ABP9RRD0_9ACTN</name>
<dbReference type="RefSeq" id="WP_345629922.1">
    <property type="nucleotide sequence ID" value="NZ_BAABJQ010000007.1"/>
</dbReference>
<sequence>MTFLDLIRRAAQGFDAIGAAVLVLGLVWSMVLAGRMWRVTGGHEAYRALRQLFGAVLLLGLEFFVAADLIRTVAVSPSLRNVAVLGLIVVIRTFLSFSLQVEIDGVVPWHKAVTKSGAAVVGEAARANRPGAGGGSDREV</sequence>
<keyword evidence="1" id="KW-0812">Transmembrane</keyword>
<protein>
    <submittedName>
        <fullName evidence="2">DUF1622 domain-containing protein</fullName>
    </submittedName>
</protein>
<accession>A0ABP9RRD0</accession>
<organism evidence="2 3">
    <name type="scientific">Rugosimonospora acidiphila</name>
    <dbReference type="NCBI Taxonomy" id="556531"/>
    <lineage>
        <taxon>Bacteria</taxon>
        <taxon>Bacillati</taxon>
        <taxon>Actinomycetota</taxon>
        <taxon>Actinomycetes</taxon>
        <taxon>Micromonosporales</taxon>
        <taxon>Micromonosporaceae</taxon>
        <taxon>Rugosimonospora</taxon>
    </lineage>
</organism>
<reference evidence="3" key="1">
    <citation type="journal article" date="2019" name="Int. J. Syst. Evol. Microbiol.">
        <title>The Global Catalogue of Microorganisms (GCM) 10K type strain sequencing project: providing services to taxonomists for standard genome sequencing and annotation.</title>
        <authorList>
            <consortium name="The Broad Institute Genomics Platform"/>
            <consortium name="The Broad Institute Genome Sequencing Center for Infectious Disease"/>
            <person name="Wu L."/>
            <person name="Ma J."/>
        </authorList>
    </citation>
    <scope>NUCLEOTIDE SEQUENCE [LARGE SCALE GENOMIC DNA]</scope>
    <source>
        <strain evidence="3">JCM 18304</strain>
    </source>
</reference>
<proteinExistence type="predicted"/>
<dbReference type="Pfam" id="PF07784">
    <property type="entry name" value="DUF1622"/>
    <property type="match status" value="1"/>
</dbReference>
<keyword evidence="1" id="KW-0472">Membrane</keyword>
<feature type="transmembrane region" description="Helical" evidence="1">
    <location>
        <begin position="52"/>
        <end position="70"/>
    </location>
</feature>
<evidence type="ECO:0000313" key="3">
    <source>
        <dbReference type="Proteomes" id="UP001501570"/>
    </source>
</evidence>
<gene>
    <name evidence="2" type="ORF">GCM10023322_29570</name>
</gene>
<evidence type="ECO:0000256" key="1">
    <source>
        <dbReference type="SAM" id="Phobius"/>
    </source>
</evidence>
<feature type="transmembrane region" description="Helical" evidence="1">
    <location>
        <begin position="12"/>
        <end position="32"/>
    </location>
</feature>
<dbReference type="EMBL" id="BAABJQ010000007">
    <property type="protein sequence ID" value="GAA5185468.1"/>
    <property type="molecule type" value="Genomic_DNA"/>
</dbReference>
<dbReference type="PANTHER" id="PTHR38468">
    <property type="entry name" value="SLL0939 PROTEIN"/>
    <property type="match status" value="1"/>
</dbReference>
<dbReference type="Proteomes" id="UP001501570">
    <property type="component" value="Unassembled WGS sequence"/>
</dbReference>